<dbReference type="EMBL" id="JACHFJ010000007">
    <property type="protein sequence ID" value="MBB5373568.1"/>
    <property type="molecule type" value="Genomic_DNA"/>
</dbReference>
<keyword evidence="5" id="KW-0028">Amino-acid biosynthesis</keyword>
<evidence type="ECO:0000256" key="8">
    <source>
        <dbReference type="ARBA" id="ARBA00049486"/>
    </source>
</evidence>
<accession>A0A840VCE7</accession>
<dbReference type="CDD" id="cd03354">
    <property type="entry name" value="LbH_SAT"/>
    <property type="match status" value="1"/>
</dbReference>
<dbReference type="InterPro" id="IPR053376">
    <property type="entry name" value="Serine_acetyltransferase"/>
</dbReference>
<evidence type="ECO:0000256" key="4">
    <source>
        <dbReference type="ARBA" id="ARBA00018522"/>
    </source>
</evidence>
<dbReference type="InterPro" id="IPR045304">
    <property type="entry name" value="LbH_SAT"/>
</dbReference>
<dbReference type="Pfam" id="PF00132">
    <property type="entry name" value="Hexapep"/>
    <property type="match status" value="1"/>
</dbReference>
<name>A0A840VCE7_9PROT</name>
<dbReference type="SUPFAM" id="SSF51161">
    <property type="entry name" value="Trimeric LpxA-like enzymes"/>
    <property type="match status" value="1"/>
</dbReference>
<feature type="domain" description="Serine acetyltransferase N-terminal" evidence="9">
    <location>
        <begin position="115"/>
        <end position="166"/>
    </location>
</feature>
<reference evidence="10 11" key="1">
    <citation type="submission" date="2020-08" db="EMBL/GenBank/DDBJ databases">
        <title>Genomic Encyclopedia of Type Strains, Phase IV (KMG-IV): sequencing the most valuable type-strain genomes for metagenomic binning, comparative biology and taxonomic classification.</title>
        <authorList>
            <person name="Goeker M."/>
        </authorList>
    </citation>
    <scope>NUCLEOTIDE SEQUENCE [LARGE SCALE GENOMIC DNA]</scope>
    <source>
        <strain evidence="10 11">DSM 27026</strain>
    </source>
</reference>
<comment type="pathway">
    <text evidence="1">Amino-acid biosynthesis; L-cysteine biosynthesis; L-cysteine from L-serine: step 1/2.</text>
</comment>
<evidence type="ECO:0000256" key="7">
    <source>
        <dbReference type="ARBA" id="ARBA00023315"/>
    </source>
</evidence>
<evidence type="ECO:0000256" key="5">
    <source>
        <dbReference type="ARBA" id="ARBA00022605"/>
    </source>
</evidence>
<dbReference type="EC" id="2.3.1.30" evidence="3"/>
<gene>
    <name evidence="10" type="ORF">HNP71_001828</name>
</gene>
<dbReference type="InterPro" id="IPR010493">
    <property type="entry name" value="Ser_AcTrfase_N"/>
</dbReference>
<keyword evidence="11" id="KW-1185">Reference proteome</keyword>
<comment type="similarity">
    <text evidence="2">Belongs to the transferase hexapeptide repeat family.</text>
</comment>
<proteinExistence type="inferred from homology"/>
<evidence type="ECO:0000259" key="9">
    <source>
        <dbReference type="Pfam" id="PF06426"/>
    </source>
</evidence>
<dbReference type="AlphaFoldDB" id="A0A840VCE7"/>
<dbReference type="Pfam" id="PF06426">
    <property type="entry name" value="SATase_N"/>
    <property type="match status" value="1"/>
</dbReference>
<dbReference type="FunFam" id="2.160.10.10:FF:000015">
    <property type="entry name" value="Serine acetyltransferase, plasmid"/>
    <property type="match status" value="1"/>
</dbReference>
<dbReference type="GO" id="GO:0005737">
    <property type="term" value="C:cytoplasm"/>
    <property type="evidence" value="ECO:0007669"/>
    <property type="project" value="InterPro"/>
</dbReference>
<protein>
    <recommendedName>
        <fullName evidence="4">Serine acetyltransferase</fullName>
        <ecNumber evidence="3">2.3.1.30</ecNumber>
    </recommendedName>
</protein>
<dbReference type="GO" id="GO:0009001">
    <property type="term" value="F:serine O-acetyltransferase activity"/>
    <property type="evidence" value="ECO:0007669"/>
    <property type="project" value="UniProtKB-EC"/>
</dbReference>
<comment type="caution">
    <text evidence="10">The sequence shown here is derived from an EMBL/GenBank/DDBJ whole genome shotgun (WGS) entry which is preliminary data.</text>
</comment>
<sequence length="311" mass="33572">MGINEQKPGLQQAAQSTVADLADVVAGLRLSREVTHKIRHRGQIRELPSRAALEKIRDGLFAALFPSHYGCPDLTDETIDYFVGHTLSQSLTALNEQVRRDLLFLPPGHTDTPAEEQATAIVRDFAAQLPCLRGMLAEDLMAAYQGDPAASSMAEVLLAYPGMRAIIHHRLANVLHKLGAPLVARLLAGISQAETGIDIHPQAQIGQRFFIDHGTGVVIGQTAIIGENVRLYQHVTLGAKRFTEDENGMLVKGEPRHPIIEDNVVIYAGATVLGRITVGRGSTIGGNVWLTQSVPPGSIITQAQSRLSNEA</sequence>
<evidence type="ECO:0000313" key="11">
    <source>
        <dbReference type="Proteomes" id="UP000553706"/>
    </source>
</evidence>
<dbReference type="RefSeq" id="WP_183266568.1">
    <property type="nucleotide sequence ID" value="NZ_JACHFJ010000007.1"/>
</dbReference>
<evidence type="ECO:0000256" key="3">
    <source>
        <dbReference type="ARBA" id="ARBA00013266"/>
    </source>
</evidence>
<dbReference type="InterPro" id="IPR011004">
    <property type="entry name" value="Trimer_LpxA-like_sf"/>
</dbReference>
<dbReference type="PANTHER" id="PTHR42811">
    <property type="entry name" value="SERINE ACETYLTRANSFERASE"/>
    <property type="match status" value="1"/>
</dbReference>
<dbReference type="Gene3D" id="1.10.3130.10">
    <property type="entry name" value="serine acetyltransferase, domain 1"/>
    <property type="match status" value="1"/>
</dbReference>
<dbReference type="Proteomes" id="UP000553706">
    <property type="component" value="Unassembled WGS sequence"/>
</dbReference>
<evidence type="ECO:0000256" key="1">
    <source>
        <dbReference type="ARBA" id="ARBA00004876"/>
    </source>
</evidence>
<keyword evidence="6 10" id="KW-0808">Transferase</keyword>
<dbReference type="InterPro" id="IPR042122">
    <property type="entry name" value="Ser_AcTrfase_N_sf"/>
</dbReference>
<comment type="catalytic activity">
    <reaction evidence="8">
        <text>L-serine + acetyl-CoA = O-acetyl-L-serine + CoA</text>
        <dbReference type="Rhea" id="RHEA:24560"/>
        <dbReference type="ChEBI" id="CHEBI:33384"/>
        <dbReference type="ChEBI" id="CHEBI:57287"/>
        <dbReference type="ChEBI" id="CHEBI:57288"/>
        <dbReference type="ChEBI" id="CHEBI:58340"/>
        <dbReference type="EC" id="2.3.1.30"/>
    </reaction>
</comment>
<dbReference type="Gene3D" id="2.160.10.10">
    <property type="entry name" value="Hexapeptide repeat proteins"/>
    <property type="match status" value="1"/>
</dbReference>
<evidence type="ECO:0000256" key="2">
    <source>
        <dbReference type="ARBA" id="ARBA00007274"/>
    </source>
</evidence>
<evidence type="ECO:0000313" key="10">
    <source>
        <dbReference type="EMBL" id="MBB5373568.1"/>
    </source>
</evidence>
<dbReference type="NCBIfam" id="NF041874">
    <property type="entry name" value="EPS_EpsC"/>
    <property type="match status" value="1"/>
</dbReference>
<evidence type="ECO:0000256" key="6">
    <source>
        <dbReference type="ARBA" id="ARBA00022679"/>
    </source>
</evidence>
<dbReference type="GO" id="GO:0006535">
    <property type="term" value="P:cysteine biosynthetic process from serine"/>
    <property type="evidence" value="ECO:0007669"/>
    <property type="project" value="InterPro"/>
</dbReference>
<organism evidence="10 11">
    <name type="scientific">Acidocella aromatica</name>
    <dbReference type="NCBI Taxonomy" id="1303579"/>
    <lineage>
        <taxon>Bacteria</taxon>
        <taxon>Pseudomonadati</taxon>
        <taxon>Pseudomonadota</taxon>
        <taxon>Alphaproteobacteria</taxon>
        <taxon>Acetobacterales</taxon>
        <taxon>Acidocellaceae</taxon>
        <taxon>Acidocella</taxon>
    </lineage>
</organism>
<dbReference type="InterPro" id="IPR001451">
    <property type="entry name" value="Hexapep"/>
</dbReference>
<keyword evidence="7 10" id="KW-0012">Acyltransferase</keyword>